<proteinExistence type="predicted"/>
<comment type="caution">
    <text evidence="2">The sequence shown here is derived from an EMBL/GenBank/DDBJ whole genome shotgun (WGS) entry which is preliminary data.</text>
</comment>
<reference evidence="2 3" key="1">
    <citation type="submission" date="2017-09" db="EMBL/GenBank/DDBJ databases">
        <title>Paracoccus alkalisoli sp. nov., isolated from saline alkaline soil.</title>
        <authorList>
            <person name="Dong X."/>
            <person name="Zhang G."/>
        </authorList>
    </citation>
    <scope>NUCLEOTIDE SEQUENCE [LARGE SCALE GENOMIC DNA]</scope>
    <source>
        <strain evidence="2 3">WN007</strain>
    </source>
</reference>
<keyword evidence="2" id="KW-0067">ATP-binding</keyword>
<dbReference type="OrthoDB" id="3572539at2"/>
<dbReference type="SUPFAM" id="SSF52402">
    <property type="entry name" value="Adenine nucleotide alpha hydrolases-like"/>
    <property type="match status" value="1"/>
</dbReference>
<feature type="domain" description="Diphthamide synthase" evidence="1">
    <location>
        <begin position="3"/>
        <end position="205"/>
    </location>
</feature>
<gene>
    <name evidence="2" type="ORF">CK240_06165</name>
</gene>
<accession>A0A2A2GM90</accession>
<name>A0A2A2GM90_9RHOB</name>
<dbReference type="InterPro" id="IPR014729">
    <property type="entry name" value="Rossmann-like_a/b/a_fold"/>
</dbReference>
<dbReference type="Proteomes" id="UP000218023">
    <property type="component" value="Unassembled WGS sequence"/>
</dbReference>
<evidence type="ECO:0000259" key="1">
    <source>
        <dbReference type="Pfam" id="PF01902"/>
    </source>
</evidence>
<dbReference type="InterPro" id="IPR002761">
    <property type="entry name" value="Diphthami_syn_dom"/>
</dbReference>
<keyword evidence="3" id="KW-1185">Reference proteome</keyword>
<protein>
    <submittedName>
        <fullName evidence="2">ATP-binding protein</fullName>
    </submittedName>
</protein>
<organism evidence="2 3">
    <name type="scientific">Paracoccus salipaludis</name>
    <dbReference type="NCBI Taxonomy" id="2032623"/>
    <lineage>
        <taxon>Bacteria</taxon>
        <taxon>Pseudomonadati</taxon>
        <taxon>Pseudomonadota</taxon>
        <taxon>Alphaproteobacteria</taxon>
        <taxon>Rhodobacterales</taxon>
        <taxon>Paracoccaceae</taxon>
        <taxon>Paracoccus</taxon>
    </lineage>
</organism>
<dbReference type="Gene3D" id="3.40.50.620">
    <property type="entry name" value="HUPs"/>
    <property type="match status" value="1"/>
</dbReference>
<dbReference type="Gene3D" id="3.90.1490.10">
    <property type="entry name" value="putative n-type atp pyrophosphatase, domain 2"/>
    <property type="match status" value="1"/>
</dbReference>
<sequence length="216" mass="23863">MSWSSGKDCTLALHRARQQGMLEVVALLSTFNETADRVAIHGTRRPIARAQAQALGLPLIEVDLPDPCPNADYESRIGAAALRLKQQGIHDWIFGDLFLEDIRQYREARLAAQGLAAHFPLWGADTRLLAQEMLDLGIDARIATLDPRLVPRELCGSRFDRDFLDRLPPGVDPCGERGEFHTVVGYGPGFAAPLKLCHGETVERGGFVYTDFDLQA</sequence>
<keyword evidence="2" id="KW-0547">Nucleotide-binding</keyword>
<evidence type="ECO:0000313" key="3">
    <source>
        <dbReference type="Proteomes" id="UP000218023"/>
    </source>
</evidence>
<dbReference type="Pfam" id="PF01902">
    <property type="entry name" value="Diphthami_syn_2"/>
    <property type="match status" value="1"/>
</dbReference>
<dbReference type="GO" id="GO:0005524">
    <property type="term" value="F:ATP binding"/>
    <property type="evidence" value="ECO:0007669"/>
    <property type="project" value="UniProtKB-KW"/>
</dbReference>
<dbReference type="EMBL" id="NSJZ01000003">
    <property type="protein sequence ID" value="PAU98114.1"/>
    <property type="molecule type" value="Genomic_DNA"/>
</dbReference>
<dbReference type="AlphaFoldDB" id="A0A2A2GM90"/>
<evidence type="ECO:0000313" key="2">
    <source>
        <dbReference type="EMBL" id="PAU98114.1"/>
    </source>
</evidence>